<dbReference type="Gene3D" id="3.60.60.10">
    <property type="entry name" value="Penicillin V Acylase, Chain A"/>
    <property type="match status" value="1"/>
</dbReference>
<evidence type="ECO:0000313" key="2">
    <source>
        <dbReference type="EMBL" id="RDW80572.1"/>
    </source>
</evidence>
<feature type="domain" description="Peptidase C45 hydrolase" evidence="1">
    <location>
        <begin position="110"/>
        <end position="341"/>
    </location>
</feature>
<evidence type="ECO:0000313" key="3">
    <source>
        <dbReference type="Proteomes" id="UP000256328"/>
    </source>
</evidence>
<dbReference type="InterPro" id="IPR047801">
    <property type="entry name" value="Peptidase_C45"/>
</dbReference>
<keyword evidence="3" id="KW-1185">Reference proteome</keyword>
<organism evidence="2 3">
    <name type="scientific">Coleophoma crateriformis</name>
    <dbReference type="NCBI Taxonomy" id="565419"/>
    <lineage>
        <taxon>Eukaryota</taxon>
        <taxon>Fungi</taxon>
        <taxon>Dikarya</taxon>
        <taxon>Ascomycota</taxon>
        <taxon>Pezizomycotina</taxon>
        <taxon>Leotiomycetes</taxon>
        <taxon>Helotiales</taxon>
        <taxon>Dermateaceae</taxon>
        <taxon>Coleophoma</taxon>
    </lineage>
</organism>
<dbReference type="EMBL" id="PDLN01000007">
    <property type="protein sequence ID" value="RDW80572.1"/>
    <property type="molecule type" value="Genomic_DNA"/>
</dbReference>
<dbReference type="OrthoDB" id="189997at2759"/>
<reference evidence="2 3" key="1">
    <citation type="journal article" date="2018" name="IMA Fungus">
        <title>IMA Genome-F 9: Draft genome sequence of Annulohypoxylon stygium, Aspergillus mulundensis, Berkeleyomyces basicola (syn. Thielaviopsis basicola), Ceratocystis smalleyi, two Cercospora beticola strains, Coleophoma cylindrospora, Fusarium fracticaudum, Phialophora cf. hyalina, and Morchella septimelata.</title>
        <authorList>
            <person name="Wingfield B.D."/>
            <person name="Bills G.F."/>
            <person name="Dong Y."/>
            <person name="Huang W."/>
            <person name="Nel W.J."/>
            <person name="Swalarsk-Parry B.S."/>
            <person name="Vaghefi N."/>
            <person name="Wilken P.M."/>
            <person name="An Z."/>
            <person name="de Beer Z.W."/>
            <person name="De Vos L."/>
            <person name="Chen L."/>
            <person name="Duong T.A."/>
            <person name="Gao Y."/>
            <person name="Hammerbacher A."/>
            <person name="Kikkert J.R."/>
            <person name="Li Y."/>
            <person name="Li H."/>
            <person name="Li K."/>
            <person name="Li Q."/>
            <person name="Liu X."/>
            <person name="Ma X."/>
            <person name="Naidoo K."/>
            <person name="Pethybridge S.J."/>
            <person name="Sun J."/>
            <person name="Steenkamp E.T."/>
            <person name="van der Nest M.A."/>
            <person name="van Wyk S."/>
            <person name="Wingfield M.J."/>
            <person name="Xiong C."/>
            <person name="Yue Q."/>
            <person name="Zhang X."/>
        </authorList>
    </citation>
    <scope>NUCLEOTIDE SEQUENCE [LARGE SCALE GENOMIC DNA]</scope>
    <source>
        <strain evidence="2 3">BP5796</strain>
    </source>
</reference>
<sequence length="351" mass="38280">MEVVYCYGNAHEIGLQHGRTAKRQILRSIRFYQGLFQDKCGMDWPSVKKFALQYQPYLAETWPLYVSEMEGVADGADVGYLDILALNVRTEIAFGKFSDACTAVAWAPREGSQSLLAQNWDWYAAQAGSLIILKIAKERGGMCMQMVTEAGIIGKIGLNEKGVGCTLNAIKAAGVSYTRLPVHLALRTVLESKSKDEAVAALEKAGVASACHILVADTTGSVGLECSERDVVRVPMDERGVVTHTNHYIAAHAPEVVEAKGWIPDTGFRLQRINELVAAAVQGQGMSPESVQEMLKDKTAREDGISICRGEVEGTEKIVTLFSIVMDLESKRATVLEGRPSEPTDEFVLDP</sequence>
<dbReference type="Pfam" id="PF03417">
    <property type="entry name" value="AAT"/>
    <property type="match status" value="1"/>
</dbReference>
<proteinExistence type="predicted"/>
<dbReference type="NCBIfam" id="NF040521">
    <property type="entry name" value="C45_proenzyme"/>
    <property type="match status" value="1"/>
</dbReference>
<evidence type="ECO:0000259" key="1">
    <source>
        <dbReference type="Pfam" id="PF03417"/>
    </source>
</evidence>
<comment type="caution">
    <text evidence="2">The sequence shown here is derived from an EMBL/GenBank/DDBJ whole genome shotgun (WGS) entry which is preliminary data.</text>
</comment>
<protein>
    <submittedName>
        <fullName evidence="2">AAT-domain-containing protein</fullName>
    </submittedName>
</protein>
<dbReference type="PANTHER" id="PTHR34180:SF1">
    <property type="entry name" value="BETA-ALANYL-DOPAMINE_CARCININE HYDROLASE"/>
    <property type="match status" value="1"/>
</dbReference>
<dbReference type="AlphaFoldDB" id="A0A3D8S2Q0"/>
<gene>
    <name evidence="2" type="ORF">BP5796_05270</name>
</gene>
<dbReference type="InterPro" id="IPR005079">
    <property type="entry name" value="Peptidase_C45_hydrolase"/>
</dbReference>
<dbReference type="Proteomes" id="UP000256328">
    <property type="component" value="Unassembled WGS sequence"/>
</dbReference>
<dbReference type="Gene3D" id="1.10.10.2120">
    <property type="match status" value="1"/>
</dbReference>
<dbReference type="PANTHER" id="PTHR34180">
    <property type="entry name" value="PEPTIDASE C45"/>
    <property type="match status" value="1"/>
</dbReference>
<name>A0A3D8S2Q0_9HELO</name>
<accession>A0A3D8S2Q0</accession>
<dbReference type="InterPro" id="IPR047794">
    <property type="entry name" value="C45_proenzyme-like"/>
</dbReference>